<evidence type="ECO:0000259" key="2">
    <source>
        <dbReference type="PROSITE" id="PS50057"/>
    </source>
</evidence>
<dbReference type="GO" id="GO:0030036">
    <property type="term" value="P:actin cytoskeleton organization"/>
    <property type="evidence" value="ECO:0007669"/>
    <property type="project" value="TreeGrafter"/>
</dbReference>
<dbReference type="InterPro" id="IPR000299">
    <property type="entry name" value="FERM_domain"/>
</dbReference>
<evidence type="ECO:0000313" key="4">
    <source>
        <dbReference type="Proteomes" id="UP000791440"/>
    </source>
</evidence>
<keyword evidence="4" id="KW-1185">Reference proteome</keyword>
<dbReference type="GO" id="GO:0005178">
    <property type="term" value="F:integrin binding"/>
    <property type="evidence" value="ECO:0007669"/>
    <property type="project" value="TreeGrafter"/>
</dbReference>
<comment type="caution">
    <text evidence="3">The sequence shown here is derived from an EMBL/GenBank/DDBJ whole genome shotgun (WGS) entry which is preliminary data.</text>
</comment>
<dbReference type="GO" id="GO:0005737">
    <property type="term" value="C:cytoplasm"/>
    <property type="evidence" value="ECO:0007669"/>
    <property type="project" value="TreeGrafter"/>
</dbReference>
<dbReference type="CDD" id="cd17090">
    <property type="entry name" value="FERM_F1_TLN"/>
    <property type="match status" value="1"/>
</dbReference>
<dbReference type="PANTHER" id="PTHR19981:SF1">
    <property type="entry name" value="RHEA, ISOFORM B"/>
    <property type="match status" value="1"/>
</dbReference>
<dbReference type="GO" id="GO:0098609">
    <property type="term" value="P:cell-cell adhesion"/>
    <property type="evidence" value="ECO:0007669"/>
    <property type="project" value="TreeGrafter"/>
</dbReference>
<dbReference type="PROSITE" id="PS50057">
    <property type="entry name" value="FERM_3"/>
    <property type="match status" value="1"/>
</dbReference>
<dbReference type="Pfam" id="PF16511">
    <property type="entry name" value="FERM_f0"/>
    <property type="match status" value="1"/>
</dbReference>
<feature type="region of interest" description="Disordered" evidence="1">
    <location>
        <begin position="138"/>
        <end position="162"/>
    </location>
</feature>
<protein>
    <recommendedName>
        <fullName evidence="2">FERM domain-containing protein</fullName>
    </recommendedName>
</protein>
<dbReference type="InterPro" id="IPR032425">
    <property type="entry name" value="FERM_f0"/>
</dbReference>
<dbReference type="GO" id="GO:0005886">
    <property type="term" value="C:plasma membrane"/>
    <property type="evidence" value="ECO:0007669"/>
    <property type="project" value="TreeGrafter"/>
</dbReference>
<dbReference type="InterPro" id="IPR018979">
    <property type="entry name" value="FERM_N"/>
</dbReference>
<dbReference type="PANTHER" id="PTHR19981">
    <property type="entry name" value="TALIN"/>
    <property type="match status" value="1"/>
</dbReference>
<organism evidence="3 4">
    <name type="scientific">Manduca sexta</name>
    <name type="common">Tobacco hawkmoth</name>
    <name type="synonym">Tobacco hornworm</name>
    <dbReference type="NCBI Taxonomy" id="7130"/>
    <lineage>
        <taxon>Eukaryota</taxon>
        <taxon>Metazoa</taxon>
        <taxon>Ecdysozoa</taxon>
        <taxon>Arthropoda</taxon>
        <taxon>Hexapoda</taxon>
        <taxon>Insecta</taxon>
        <taxon>Pterygota</taxon>
        <taxon>Neoptera</taxon>
        <taxon>Endopterygota</taxon>
        <taxon>Lepidoptera</taxon>
        <taxon>Glossata</taxon>
        <taxon>Ditrysia</taxon>
        <taxon>Bombycoidea</taxon>
        <taxon>Sphingidae</taxon>
        <taxon>Sphinginae</taxon>
        <taxon>Sphingini</taxon>
        <taxon>Manduca</taxon>
    </lineage>
</organism>
<reference evidence="3" key="1">
    <citation type="journal article" date="2016" name="Insect Biochem. Mol. Biol.">
        <title>Multifaceted biological insights from a draft genome sequence of the tobacco hornworm moth, Manduca sexta.</title>
        <authorList>
            <person name="Kanost M.R."/>
            <person name="Arrese E.L."/>
            <person name="Cao X."/>
            <person name="Chen Y.R."/>
            <person name="Chellapilla S."/>
            <person name="Goldsmith M.R."/>
            <person name="Grosse-Wilde E."/>
            <person name="Heckel D.G."/>
            <person name="Herndon N."/>
            <person name="Jiang H."/>
            <person name="Papanicolaou A."/>
            <person name="Qu J."/>
            <person name="Soulages J.L."/>
            <person name="Vogel H."/>
            <person name="Walters J."/>
            <person name="Waterhouse R.M."/>
            <person name="Ahn S.J."/>
            <person name="Almeida F.C."/>
            <person name="An C."/>
            <person name="Aqrawi P."/>
            <person name="Bretschneider A."/>
            <person name="Bryant W.B."/>
            <person name="Bucks S."/>
            <person name="Chao H."/>
            <person name="Chevignon G."/>
            <person name="Christen J.M."/>
            <person name="Clarke D.F."/>
            <person name="Dittmer N.T."/>
            <person name="Ferguson L.C.F."/>
            <person name="Garavelou S."/>
            <person name="Gordon K.H.J."/>
            <person name="Gunaratna R.T."/>
            <person name="Han Y."/>
            <person name="Hauser F."/>
            <person name="He Y."/>
            <person name="Heidel-Fischer H."/>
            <person name="Hirsh A."/>
            <person name="Hu Y."/>
            <person name="Jiang H."/>
            <person name="Kalra D."/>
            <person name="Klinner C."/>
            <person name="Konig C."/>
            <person name="Kovar C."/>
            <person name="Kroll A.R."/>
            <person name="Kuwar S.S."/>
            <person name="Lee S.L."/>
            <person name="Lehman R."/>
            <person name="Li K."/>
            <person name="Li Z."/>
            <person name="Liang H."/>
            <person name="Lovelace S."/>
            <person name="Lu Z."/>
            <person name="Mansfield J.H."/>
            <person name="McCulloch K.J."/>
            <person name="Mathew T."/>
            <person name="Morton B."/>
            <person name="Muzny D.M."/>
            <person name="Neunemann D."/>
            <person name="Ongeri F."/>
            <person name="Pauchet Y."/>
            <person name="Pu L.L."/>
            <person name="Pyrousis I."/>
            <person name="Rao X.J."/>
            <person name="Redding A."/>
            <person name="Roesel C."/>
            <person name="Sanchez-Gracia A."/>
            <person name="Schaack S."/>
            <person name="Shukla A."/>
            <person name="Tetreau G."/>
            <person name="Wang Y."/>
            <person name="Xiong G.H."/>
            <person name="Traut W."/>
            <person name="Walsh T.K."/>
            <person name="Worley K.C."/>
            <person name="Wu D."/>
            <person name="Wu W."/>
            <person name="Wu Y.Q."/>
            <person name="Zhang X."/>
            <person name="Zou Z."/>
            <person name="Zucker H."/>
            <person name="Briscoe A.D."/>
            <person name="Burmester T."/>
            <person name="Clem R.J."/>
            <person name="Feyereisen R."/>
            <person name="Grimmelikhuijzen C.J.P."/>
            <person name="Hamodrakas S.J."/>
            <person name="Hansson B.S."/>
            <person name="Huguet E."/>
            <person name="Jermiin L.S."/>
            <person name="Lan Q."/>
            <person name="Lehman H.K."/>
            <person name="Lorenzen M."/>
            <person name="Merzendorfer H."/>
            <person name="Michalopoulos I."/>
            <person name="Morton D.B."/>
            <person name="Muthukrishnan S."/>
            <person name="Oakeshott J.G."/>
            <person name="Palmer W."/>
            <person name="Park Y."/>
            <person name="Passarelli A.L."/>
            <person name="Rozas J."/>
            <person name="Schwartz L.M."/>
            <person name="Smith W."/>
            <person name="Southgate A."/>
            <person name="Vilcinskas A."/>
            <person name="Vogt R."/>
            <person name="Wang P."/>
            <person name="Werren J."/>
            <person name="Yu X.Q."/>
            <person name="Zhou J.J."/>
            <person name="Brown S.J."/>
            <person name="Scherer S.E."/>
            <person name="Richards S."/>
            <person name="Blissard G.W."/>
        </authorList>
    </citation>
    <scope>NUCLEOTIDE SEQUENCE</scope>
</reference>
<evidence type="ECO:0000256" key="1">
    <source>
        <dbReference type="SAM" id="MobiDB-lite"/>
    </source>
</evidence>
<dbReference type="GO" id="GO:0005925">
    <property type="term" value="C:focal adhesion"/>
    <property type="evidence" value="ECO:0007669"/>
    <property type="project" value="TreeGrafter"/>
</dbReference>
<dbReference type="EMBL" id="JH669259">
    <property type="protein sequence ID" value="KAG6464798.1"/>
    <property type="molecule type" value="Genomic_DNA"/>
</dbReference>
<dbReference type="AlphaFoldDB" id="A0A921ZWZ5"/>
<accession>A0A921ZWZ5</accession>
<feature type="domain" description="FERM" evidence="2">
    <location>
        <begin position="86"/>
        <end position="242"/>
    </location>
</feature>
<evidence type="ECO:0000313" key="3">
    <source>
        <dbReference type="EMBL" id="KAG6464798.1"/>
    </source>
</evidence>
<dbReference type="Pfam" id="PF09379">
    <property type="entry name" value="FERM_N"/>
    <property type="match status" value="1"/>
</dbReference>
<name>A0A921ZWZ5_MANSE</name>
<proteinExistence type="predicted"/>
<gene>
    <name evidence="3" type="ORF">O3G_MSEX014738</name>
</gene>
<reference evidence="3" key="2">
    <citation type="submission" date="2020-12" db="EMBL/GenBank/DDBJ databases">
        <authorList>
            <person name="Kanost M."/>
        </authorList>
    </citation>
    <scope>NUCLEOTIDE SEQUENCE</scope>
</reference>
<dbReference type="Proteomes" id="UP000791440">
    <property type="component" value="Unassembled WGS sequence"/>
</dbReference>
<sequence length="242" mass="27730">MAPISLKIVLDEGAVTRKVKFDTTDTVAKAYDIVKDKVIVEGGKDYGLFLRSVDDTLAGVWLERQRTLDYYMLRDGDSLDYICKIRNLRVRMLDGTVKTMQVDQSKTIANLMFDICSRLGIINHDEYGLCREEVESSDDKELKAGNTATLTKNKGPPRERDQQLEQLSKILKTDDNVLWLDHHKTLREAAVEPTETLLLKRRLFYSDRNVDSRDPVQLNLLYVQTRDAILNGRHPVTEDQGK</sequence>